<reference evidence="2 3" key="1">
    <citation type="journal article" date="2024" name="Nat. Commun.">
        <title>Phylogenomics reveals the evolutionary origins of lichenization in chlorophyte algae.</title>
        <authorList>
            <person name="Puginier C."/>
            <person name="Libourel C."/>
            <person name="Otte J."/>
            <person name="Skaloud P."/>
            <person name="Haon M."/>
            <person name="Grisel S."/>
            <person name="Petersen M."/>
            <person name="Berrin J.G."/>
            <person name="Delaux P.M."/>
            <person name="Dal Grande F."/>
            <person name="Keller J."/>
        </authorList>
    </citation>
    <scope>NUCLEOTIDE SEQUENCE [LARGE SCALE GENOMIC DNA]</scope>
    <source>
        <strain evidence="2 3">SAG 2145</strain>
    </source>
</reference>
<evidence type="ECO:0000256" key="1">
    <source>
        <dbReference type="SAM" id="MobiDB-lite"/>
    </source>
</evidence>
<gene>
    <name evidence="2" type="ORF">WJX74_004694</name>
</gene>
<dbReference type="Proteomes" id="UP001438707">
    <property type="component" value="Unassembled WGS sequence"/>
</dbReference>
<proteinExistence type="predicted"/>
<evidence type="ECO:0000313" key="2">
    <source>
        <dbReference type="EMBL" id="KAK9826594.1"/>
    </source>
</evidence>
<comment type="caution">
    <text evidence="2">The sequence shown here is derived from an EMBL/GenBank/DDBJ whole genome shotgun (WGS) entry which is preliminary data.</text>
</comment>
<feature type="region of interest" description="Disordered" evidence="1">
    <location>
        <begin position="1"/>
        <end position="53"/>
    </location>
</feature>
<name>A0AAW1QYH1_9CHLO</name>
<keyword evidence="3" id="KW-1185">Reference proteome</keyword>
<dbReference type="EMBL" id="JALJOS010000020">
    <property type="protein sequence ID" value="KAK9826594.1"/>
    <property type="molecule type" value="Genomic_DNA"/>
</dbReference>
<sequence length="143" mass="14127">MQFANQFMGGGSSGGGGSEWGDLAKLGQMASAAGGGDHNKAEPSGLMSMLGGGGGGSSGGGLANQAMGMMGGSKGDSGGAGNVDTGVLHKLVGVFNQETGSKYNPDDEGHNNIMSTIASKVTGTNMPPSLVSKLIKWKLQGMF</sequence>
<feature type="compositionally biased region" description="Gly residues" evidence="1">
    <location>
        <begin position="8"/>
        <end position="19"/>
    </location>
</feature>
<evidence type="ECO:0000313" key="3">
    <source>
        <dbReference type="Proteomes" id="UP001438707"/>
    </source>
</evidence>
<protein>
    <submittedName>
        <fullName evidence="2">Uncharacterized protein</fullName>
    </submittedName>
</protein>
<accession>A0AAW1QYH1</accession>
<organism evidence="2 3">
    <name type="scientific">Apatococcus lobatus</name>
    <dbReference type="NCBI Taxonomy" id="904363"/>
    <lineage>
        <taxon>Eukaryota</taxon>
        <taxon>Viridiplantae</taxon>
        <taxon>Chlorophyta</taxon>
        <taxon>core chlorophytes</taxon>
        <taxon>Trebouxiophyceae</taxon>
        <taxon>Chlorellales</taxon>
        <taxon>Chlorellaceae</taxon>
        <taxon>Apatococcus</taxon>
    </lineage>
</organism>
<dbReference type="AlphaFoldDB" id="A0AAW1QYH1"/>